<feature type="transmembrane region" description="Helical" evidence="1">
    <location>
        <begin position="302"/>
        <end position="321"/>
    </location>
</feature>
<protein>
    <submittedName>
        <fullName evidence="2">Uncharacterized protein</fullName>
    </submittedName>
</protein>
<evidence type="ECO:0000313" key="3">
    <source>
        <dbReference type="Proteomes" id="UP000231414"/>
    </source>
</evidence>
<comment type="caution">
    <text evidence="2">The sequence shown here is derived from an EMBL/GenBank/DDBJ whole genome shotgun (WGS) entry which is preliminary data.</text>
</comment>
<keyword evidence="1" id="KW-1133">Transmembrane helix</keyword>
<evidence type="ECO:0000313" key="2">
    <source>
        <dbReference type="EMBL" id="PIS21109.1"/>
    </source>
</evidence>
<dbReference type="EMBL" id="PEYW01000006">
    <property type="protein sequence ID" value="PIS21109.1"/>
    <property type="molecule type" value="Genomic_DNA"/>
</dbReference>
<evidence type="ECO:0000256" key="1">
    <source>
        <dbReference type="SAM" id="Phobius"/>
    </source>
</evidence>
<proteinExistence type="predicted"/>
<sequence>RKLFQIAAGSRKLIFEMKITTNSPKQEPASQVKTIILAVLAGLSSAFAAWTLARLGHSDPLDVQSVTIAMLIFAASFAWQIFLWSILALAKIESLGYLLITLGHLAAFFTSAVLFQSPSEERNLFITAGISSFYSLICLFYISSIKSRLNDYIKFHPWWAYPPSIKASFIAISFLASVNFFLGYNQLIKNEGFKIPQDLIKKIMEPGLNFVQNQLGNQINNMFGEKINQKLGVSGEQGILEFMKQESIETLEDGANARIDLGITPQNIGLDQVGISPEGKLDVTPMVDKVSDNVIKMVEDSVNNYLGLVAPIAALSIFLSLCFFGSIITQLLTFAITGGFWFFEKISLVNRTKHMEEVERLEL</sequence>
<feature type="non-terminal residue" evidence="2">
    <location>
        <position position="1"/>
    </location>
</feature>
<feature type="transmembrane region" description="Helical" evidence="1">
    <location>
        <begin position="65"/>
        <end position="89"/>
    </location>
</feature>
<accession>A0A2H0XAC1</accession>
<dbReference type="AlphaFoldDB" id="A0A2H0XAC1"/>
<feature type="transmembrane region" description="Helical" evidence="1">
    <location>
        <begin position="34"/>
        <end position="53"/>
    </location>
</feature>
<feature type="transmembrane region" description="Helical" evidence="1">
    <location>
        <begin position="124"/>
        <end position="145"/>
    </location>
</feature>
<gene>
    <name evidence="2" type="ORF">COT52_00575</name>
</gene>
<organism evidence="2 3">
    <name type="scientific">candidate division WWE3 bacterium CG08_land_8_20_14_0_20_43_13</name>
    <dbReference type="NCBI Taxonomy" id="1975087"/>
    <lineage>
        <taxon>Bacteria</taxon>
        <taxon>Katanobacteria</taxon>
    </lineage>
</organism>
<reference evidence="3" key="1">
    <citation type="submission" date="2017-09" db="EMBL/GenBank/DDBJ databases">
        <title>Depth-based differentiation of microbial function through sediment-hosted aquifers and enrichment of novel symbionts in the deep terrestrial subsurface.</title>
        <authorList>
            <person name="Probst A.J."/>
            <person name="Ladd B."/>
            <person name="Jarett J.K."/>
            <person name="Geller-Mcgrath D.E."/>
            <person name="Sieber C.M.K."/>
            <person name="Emerson J.B."/>
            <person name="Anantharaman K."/>
            <person name="Thomas B.C."/>
            <person name="Malmstrom R."/>
            <person name="Stieglmeier M."/>
            <person name="Klingl A."/>
            <person name="Woyke T."/>
            <person name="Ryan C.M."/>
            <person name="Banfield J.F."/>
        </authorList>
    </citation>
    <scope>NUCLEOTIDE SEQUENCE [LARGE SCALE GENOMIC DNA]</scope>
</reference>
<name>A0A2H0XAC1_UNCKA</name>
<dbReference type="Proteomes" id="UP000231414">
    <property type="component" value="Unassembled WGS sequence"/>
</dbReference>
<keyword evidence="1" id="KW-0812">Transmembrane</keyword>
<keyword evidence="1" id="KW-0472">Membrane</keyword>
<feature type="transmembrane region" description="Helical" evidence="1">
    <location>
        <begin position="95"/>
        <end position="115"/>
    </location>
</feature>